<evidence type="ECO:0000256" key="1">
    <source>
        <dbReference type="SAM" id="MobiDB-lite"/>
    </source>
</evidence>
<dbReference type="AlphaFoldDB" id="A0A9X0CH13"/>
<dbReference type="Proteomes" id="UP001163046">
    <property type="component" value="Unassembled WGS sequence"/>
</dbReference>
<feature type="compositionally biased region" description="Acidic residues" evidence="1">
    <location>
        <begin position="136"/>
        <end position="146"/>
    </location>
</feature>
<organism evidence="2 3">
    <name type="scientific">Desmophyllum pertusum</name>
    <dbReference type="NCBI Taxonomy" id="174260"/>
    <lineage>
        <taxon>Eukaryota</taxon>
        <taxon>Metazoa</taxon>
        <taxon>Cnidaria</taxon>
        <taxon>Anthozoa</taxon>
        <taxon>Hexacorallia</taxon>
        <taxon>Scleractinia</taxon>
        <taxon>Caryophylliina</taxon>
        <taxon>Caryophylliidae</taxon>
        <taxon>Desmophyllum</taxon>
    </lineage>
</organism>
<protein>
    <submittedName>
        <fullName evidence="2">Uncharacterized protein</fullName>
    </submittedName>
</protein>
<evidence type="ECO:0000313" key="2">
    <source>
        <dbReference type="EMBL" id="KAJ7333882.1"/>
    </source>
</evidence>
<evidence type="ECO:0000313" key="3">
    <source>
        <dbReference type="Proteomes" id="UP001163046"/>
    </source>
</evidence>
<feature type="region of interest" description="Disordered" evidence="1">
    <location>
        <begin position="108"/>
        <end position="146"/>
    </location>
</feature>
<dbReference type="EMBL" id="MU827785">
    <property type="protein sequence ID" value="KAJ7333882.1"/>
    <property type="molecule type" value="Genomic_DNA"/>
</dbReference>
<keyword evidence="3" id="KW-1185">Reference proteome</keyword>
<sequence>MPIRPPKSPRILKMAKDMCIEKKFWCYIQKGKNMDTCPLGKGKDMDSCPLNEQEAKLQSPSGLNTENNQPALEAKEKDKEVMTFTFDDYECDLDSGICVRRRHKSAGVKYVPRNNAPPGQGPGLTERSESVPSLAESEDFDDLPSG</sequence>
<gene>
    <name evidence="2" type="ORF">OS493_015975</name>
</gene>
<feature type="compositionally biased region" description="Polar residues" evidence="1">
    <location>
        <begin position="56"/>
        <end position="70"/>
    </location>
</feature>
<proteinExistence type="predicted"/>
<feature type="region of interest" description="Disordered" evidence="1">
    <location>
        <begin position="51"/>
        <end position="76"/>
    </location>
</feature>
<comment type="caution">
    <text evidence="2">The sequence shown here is derived from an EMBL/GenBank/DDBJ whole genome shotgun (WGS) entry which is preliminary data.</text>
</comment>
<name>A0A9X0CH13_9CNID</name>
<reference evidence="2" key="1">
    <citation type="submission" date="2023-01" db="EMBL/GenBank/DDBJ databases">
        <title>Genome assembly of the deep-sea coral Lophelia pertusa.</title>
        <authorList>
            <person name="Herrera S."/>
            <person name="Cordes E."/>
        </authorList>
    </citation>
    <scope>NUCLEOTIDE SEQUENCE</scope>
    <source>
        <strain evidence="2">USNM1676648</strain>
        <tissue evidence="2">Polyp</tissue>
    </source>
</reference>
<accession>A0A9X0CH13</accession>